<evidence type="ECO:0000313" key="1">
    <source>
        <dbReference type="Proteomes" id="UP000046395"/>
    </source>
</evidence>
<protein>
    <submittedName>
        <fullName evidence="2">Uncharacterized protein</fullName>
    </submittedName>
</protein>
<name>A0A5S6R4S1_TRIMR</name>
<sequence length="237" mass="26392">MSDQNVPGTDADKAVINLSSTVLSSVEKCVLSKGLNFVPTLREPPILDIISSAEHSLSKTDPTKAAEIKGAISGCLMQRHRVAPNTNNLERKVLRNLRNNKDLLVTKADKGNVIALLNQEDYVTKINSLLDGDVYRPLRSDPTRRKTRYKTFHFQQLLKVRIVPSDRFSLPLVQLMRRCIGLDFAPLSGPSGDDASRKIRDERSLCPCAIHYLSSYFPSSCSTETVHCAHRFWSAAA</sequence>
<keyword evidence="1" id="KW-1185">Reference proteome</keyword>
<dbReference type="Proteomes" id="UP000046395">
    <property type="component" value="Unassembled WGS sequence"/>
</dbReference>
<accession>A0A5S6R4S1</accession>
<dbReference type="AlphaFoldDB" id="A0A5S6R4S1"/>
<organism evidence="1 2">
    <name type="scientific">Trichuris muris</name>
    <name type="common">Mouse whipworm</name>
    <dbReference type="NCBI Taxonomy" id="70415"/>
    <lineage>
        <taxon>Eukaryota</taxon>
        <taxon>Metazoa</taxon>
        <taxon>Ecdysozoa</taxon>
        <taxon>Nematoda</taxon>
        <taxon>Enoplea</taxon>
        <taxon>Dorylaimia</taxon>
        <taxon>Trichinellida</taxon>
        <taxon>Trichuridae</taxon>
        <taxon>Trichuris</taxon>
    </lineage>
</organism>
<reference evidence="2" key="1">
    <citation type="submission" date="2019-12" db="UniProtKB">
        <authorList>
            <consortium name="WormBaseParasite"/>
        </authorList>
    </citation>
    <scope>IDENTIFICATION</scope>
</reference>
<dbReference type="WBParaSite" id="TMUE_3000014510.1">
    <property type="protein sequence ID" value="TMUE_3000014510.1"/>
    <property type="gene ID" value="WBGene00285792"/>
</dbReference>
<proteinExistence type="predicted"/>
<evidence type="ECO:0000313" key="2">
    <source>
        <dbReference type="WBParaSite" id="TMUE_3000014510.1"/>
    </source>
</evidence>